<dbReference type="EMBL" id="LGHB01000042">
    <property type="protein sequence ID" value="KUK94841.1"/>
    <property type="molecule type" value="Genomic_DNA"/>
</dbReference>
<proteinExistence type="predicted"/>
<dbReference type="Proteomes" id="UP000053961">
    <property type="component" value="Unassembled WGS sequence"/>
</dbReference>
<dbReference type="SUPFAM" id="SSF51735">
    <property type="entry name" value="NAD(P)-binding Rossmann-fold domains"/>
    <property type="match status" value="1"/>
</dbReference>
<dbReference type="Pfam" id="PF01370">
    <property type="entry name" value="Epimerase"/>
    <property type="match status" value="1"/>
</dbReference>
<sequence length="300" mass="32594">MTGGAGFIGSNLTEELLSSGEDVIVLDNLTTGSRDNLDGLSGNLKVIETNCSDLSDFDISPDAIYHLGVPSSSPIYKKDPLLMGEAINGMIAVLELAKKTGARVVYASTSSLYSGQAPPHREDMEILVTDYYTEARFSMERIAELYKKLFGVEAVGMRLFSVYGPNEMAKKQYANIVTQFLWEMMAGRAPVIYGDGNQTRDFIYVKDIVSALRLAMDSGYTGALNAGTGKSYSFNEVAEILAGEMGLEIRTSHVDNPIKNYVAHTLADTSKAEEVLGFKARYSLKDGIGELINHYGASSD</sequence>
<evidence type="ECO:0000256" key="2">
    <source>
        <dbReference type="ARBA" id="ARBA00022793"/>
    </source>
</evidence>
<dbReference type="GO" id="GO:0042732">
    <property type="term" value="P:D-xylose metabolic process"/>
    <property type="evidence" value="ECO:0007669"/>
    <property type="project" value="InterPro"/>
</dbReference>
<dbReference type="InterPro" id="IPR001509">
    <property type="entry name" value="Epimerase_deHydtase"/>
</dbReference>
<dbReference type="InterPro" id="IPR036291">
    <property type="entry name" value="NAD(P)-bd_dom_sf"/>
</dbReference>
<keyword evidence="2" id="KW-0210">Decarboxylase</keyword>
<dbReference type="PANTHER" id="PTHR43078">
    <property type="entry name" value="UDP-GLUCURONIC ACID DECARBOXYLASE-RELATED"/>
    <property type="match status" value="1"/>
</dbReference>
<keyword evidence="3" id="KW-0520">NAD</keyword>
<evidence type="ECO:0000256" key="1">
    <source>
        <dbReference type="ARBA" id="ARBA00001911"/>
    </source>
</evidence>
<evidence type="ECO:0000313" key="7">
    <source>
        <dbReference type="Proteomes" id="UP000053961"/>
    </source>
</evidence>
<evidence type="ECO:0000313" key="6">
    <source>
        <dbReference type="EMBL" id="KUK94841.1"/>
    </source>
</evidence>
<feature type="domain" description="NAD-dependent epimerase/dehydratase" evidence="5">
    <location>
        <begin position="1"/>
        <end position="219"/>
    </location>
</feature>
<gene>
    <name evidence="6" type="ORF">XE07_2026</name>
</gene>
<comment type="cofactor">
    <cofactor evidence="1">
        <name>NAD(+)</name>
        <dbReference type="ChEBI" id="CHEBI:57540"/>
    </cofactor>
</comment>
<dbReference type="Gene3D" id="3.90.25.10">
    <property type="entry name" value="UDP-galactose 4-epimerase, domain 1"/>
    <property type="match status" value="1"/>
</dbReference>
<organism evidence="6 7">
    <name type="scientific">Methanothrix harundinacea</name>
    <dbReference type="NCBI Taxonomy" id="301375"/>
    <lineage>
        <taxon>Archaea</taxon>
        <taxon>Methanobacteriati</taxon>
        <taxon>Methanobacteriota</taxon>
        <taxon>Stenosarchaea group</taxon>
        <taxon>Methanomicrobia</taxon>
        <taxon>Methanotrichales</taxon>
        <taxon>Methanotrichaceae</taxon>
        <taxon>Methanothrix</taxon>
    </lineage>
</organism>
<dbReference type="PATRIC" id="fig|301375.6.peg.2000"/>
<dbReference type="Gene3D" id="3.40.50.720">
    <property type="entry name" value="NAD(P)-binding Rossmann-like Domain"/>
    <property type="match status" value="1"/>
</dbReference>
<evidence type="ECO:0000256" key="4">
    <source>
        <dbReference type="ARBA" id="ARBA00023239"/>
    </source>
</evidence>
<reference evidence="7" key="1">
    <citation type="journal article" date="2015" name="MBio">
        <title>Genome-Resolved Metagenomic Analysis Reveals Roles for Candidate Phyla and Other Microbial Community Members in Biogeochemical Transformations in Oil Reservoirs.</title>
        <authorList>
            <person name="Hu P."/>
            <person name="Tom L."/>
            <person name="Singh A."/>
            <person name="Thomas B.C."/>
            <person name="Baker B.J."/>
            <person name="Piceno Y.M."/>
            <person name="Andersen G.L."/>
            <person name="Banfield J.F."/>
        </authorList>
    </citation>
    <scope>NUCLEOTIDE SEQUENCE [LARGE SCALE GENOMIC DNA]</scope>
</reference>
<name>A0A117MBE9_9EURY</name>
<dbReference type="GO" id="GO:0048040">
    <property type="term" value="F:UDP-glucuronate decarboxylase activity"/>
    <property type="evidence" value="ECO:0007669"/>
    <property type="project" value="TreeGrafter"/>
</dbReference>
<dbReference type="UniPathway" id="UPA00796">
    <property type="reaction ID" value="UER00771"/>
</dbReference>
<dbReference type="GO" id="GO:0005737">
    <property type="term" value="C:cytoplasm"/>
    <property type="evidence" value="ECO:0007669"/>
    <property type="project" value="TreeGrafter"/>
</dbReference>
<protein>
    <submittedName>
        <fullName evidence="6">NAD-dependent epimerase/dehydratase</fullName>
    </submittedName>
</protein>
<dbReference type="GO" id="GO:0033320">
    <property type="term" value="P:UDP-D-xylose biosynthetic process"/>
    <property type="evidence" value="ECO:0007669"/>
    <property type="project" value="UniProtKB-UniPathway"/>
</dbReference>
<dbReference type="AlphaFoldDB" id="A0A117MBE9"/>
<comment type="caution">
    <text evidence="6">The sequence shown here is derived from an EMBL/GenBank/DDBJ whole genome shotgun (WGS) entry which is preliminary data.</text>
</comment>
<dbReference type="PANTHER" id="PTHR43078:SF6">
    <property type="entry name" value="UDP-GLUCURONIC ACID DECARBOXYLASE 1"/>
    <property type="match status" value="1"/>
</dbReference>
<dbReference type="InterPro" id="IPR044516">
    <property type="entry name" value="UXS-like"/>
</dbReference>
<evidence type="ECO:0000256" key="3">
    <source>
        <dbReference type="ARBA" id="ARBA00023027"/>
    </source>
</evidence>
<dbReference type="GO" id="GO:0070403">
    <property type="term" value="F:NAD+ binding"/>
    <property type="evidence" value="ECO:0007669"/>
    <property type="project" value="InterPro"/>
</dbReference>
<accession>A0A117MBE9</accession>
<evidence type="ECO:0000259" key="5">
    <source>
        <dbReference type="Pfam" id="PF01370"/>
    </source>
</evidence>
<keyword evidence="4" id="KW-0456">Lyase</keyword>